<gene>
    <name evidence="1" type="ORF">B0I03_1104</name>
</gene>
<dbReference type="EMBL" id="QLMI01000010">
    <property type="protein sequence ID" value="RAK19577.1"/>
    <property type="molecule type" value="Genomic_DNA"/>
</dbReference>
<evidence type="ECO:0000313" key="2">
    <source>
        <dbReference type="Proteomes" id="UP000249620"/>
    </source>
</evidence>
<reference evidence="1 2" key="1">
    <citation type="submission" date="2018-06" db="EMBL/GenBank/DDBJ databases">
        <title>Genomic Encyclopedia of Type Strains, Phase III (KMG-III): the genomes of soil and plant-associated and newly described type strains.</title>
        <authorList>
            <person name="Whitman W."/>
        </authorList>
    </citation>
    <scope>NUCLEOTIDE SEQUENCE [LARGE SCALE GENOMIC DNA]</scope>
    <source>
        <strain evidence="1 2">CGMCC 1.12398</strain>
    </source>
</reference>
<protein>
    <submittedName>
        <fullName evidence="1">Uncharacterized protein</fullName>
    </submittedName>
</protein>
<dbReference type="RefSeq" id="WP_111567804.1">
    <property type="nucleotide sequence ID" value="NZ_QLMI01000010.1"/>
</dbReference>
<keyword evidence="2" id="KW-1185">Reference proteome</keyword>
<organism evidence="1 2">
    <name type="scientific">Flavobacterium aquaticum</name>
    <dbReference type="NCBI Taxonomy" id="1236486"/>
    <lineage>
        <taxon>Bacteria</taxon>
        <taxon>Pseudomonadati</taxon>
        <taxon>Bacteroidota</taxon>
        <taxon>Flavobacteriia</taxon>
        <taxon>Flavobacteriales</taxon>
        <taxon>Flavobacteriaceae</taxon>
        <taxon>Flavobacterium</taxon>
    </lineage>
</organism>
<proteinExistence type="predicted"/>
<dbReference type="AlphaFoldDB" id="A0A327YGG9"/>
<evidence type="ECO:0000313" key="1">
    <source>
        <dbReference type="EMBL" id="RAK19577.1"/>
    </source>
</evidence>
<dbReference type="OrthoDB" id="1447721at2"/>
<comment type="caution">
    <text evidence="1">The sequence shown here is derived from an EMBL/GenBank/DDBJ whole genome shotgun (WGS) entry which is preliminary data.</text>
</comment>
<dbReference type="Proteomes" id="UP000249620">
    <property type="component" value="Unassembled WGS sequence"/>
</dbReference>
<sequence>MTNEEKLQKIIAAYTPLDYTKINLKRTIKDNYIATEFKDNFCDDICITWRKINATQLRNDMFVNLKTGEDILIILKYIML</sequence>
<name>A0A327YGG9_9FLAO</name>
<accession>A0A327YGG9</accession>